<dbReference type="HOGENOM" id="CLU_111475_1_0_7"/>
<dbReference type="RefSeq" id="WP_002856369.1">
    <property type="nucleotide sequence ID" value="NC_008787.1"/>
</dbReference>
<gene>
    <name evidence="3" type="ordered locus">CJJ81176_1022</name>
</gene>
<name>A0A0H3PAC0_CAMJJ</name>
<evidence type="ECO:0000313" key="4">
    <source>
        <dbReference type="Proteomes" id="UP000000646"/>
    </source>
</evidence>
<evidence type="ECO:0000313" key="3">
    <source>
        <dbReference type="EMBL" id="EAQ72052.1"/>
    </source>
</evidence>
<feature type="signal peptide" evidence="1">
    <location>
        <begin position="1"/>
        <end position="18"/>
    </location>
</feature>
<feature type="domain" description="Putative beta-lactamase-inhibitor-like PepSY-like" evidence="2">
    <location>
        <begin position="51"/>
        <end position="132"/>
    </location>
</feature>
<dbReference type="Pfam" id="PF11396">
    <property type="entry name" value="PepSY_like"/>
    <property type="match status" value="1"/>
</dbReference>
<dbReference type="Proteomes" id="UP000000646">
    <property type="component" value="Chromosome"/>
</dbReference>
<dbReference type="KEGG" id="cjj:CJJ81176_1022"/>
<evidence type="ECO:0000256" key="1">
    <source>
        <dbReference type="SAM" id="SignalP"/>
    </source>
</evidence>
<proteinExistence type="predicted"/>
<keyword evidence="1" id="KW-0732">Signal</keyword>
<dbReference type="eggNOG" id="COG3212">
    <property type="taxonomic scope" value="Bacteria"/>
</dbReference>
<dbReference type="InterPro" id="IPR021533">
    <property type="entry name" value="PepSY-like"/>
</dbReference>
<dbReference type="Gene3D" id="3.40.1420.30">
    <property type="match status" value="1"/>
</dbReference>
<dbReference type="AlphaFoldDB" id="A0A0H3PAC0"/>
<accession>A0A0H3PAC0</accession>
<sequence length="138" mass="15935">MKIKFLSIITILSLSLNADIIISADNLPSVSKEFLQHNFKAPIGIVQKDKNSYEVYLSDGTELEFDIDGTWKEIENKAFPFDLDFLPQNLANIIKNEFPNIKAREIERKINHYKIKLDNDVKILIDFNGTILHKEIDD</sequence>
<protein>
    <recommendedName>
        <fullName evidence="2">Putative beta-lactamase-inhibitor-like PepSY-like domain-containing protein</fullName>
    </recommendedName>
</protein>
<organism evidence="3 4">
    <name type="scientific">Campylobacter jejuni subsp. jejuni serotype O:23/36 (strain 81-176)</name>
    <dbReference type="NCBI Taxonomy" id="354242"/>
    <lineage>
        <taxon>Bacteria</taxon>
        <taxon>Pseudomonadati</taxon>
        <taxon>Campylobacterota</taxon>
        <taxon>Epsilonproteobacteria</taxon>
        <taxon>Campylobacterales</taxon>
        <taxon>Campylobacteraceae</taxon>
        <taxon>Campylobacter</taxon>
    </lineage>
</organism>
<evidence type="ECO:0000259" key="2">
    <source>
        <dbReference type="Pfam" id="PF11396"/>
    </source>
</evidence>
<dbReference type="SUPFAM" id="SSF160574">
    <property type="entry name" value="BT0923-like"/>
    <property type="match status" value="1"/>
</dbReference>
<dbReference type="EMBL" id="CP000538">
    <property type="protein sequence ID" value="EAQ72052.1"/>
    <property type="molecule type" value="Genomic_DNA"/>
</dbReference>
<reference evidence="4" key="1">
    <citation type="submission" date="2006-12" db="EMBL/GenBank/DDBJ databases">
        <authorList>
            <person name="Fouts D.E."/>
            <person name="Nelson K.E."/>
            <person name="Sebastian Y."/>
        </authorList>
    </citation>
    <scope>NUCLEOTIDE SEQUENCE [LARGE SCALE GENOMIC DNA]</scope>
    <source>
        <strain evidence="4">81-176</strain>
    </source>
</reference>
<feature type="chain" id="PRO_5002617087" description="Putative beta-lactamase-inhibitor-like PepSY-like domain-containing protein" evidence="1">
    <location>
        <begin position="19"/>
        <end position="138"/>
    </location>
</feature>